<feature type="signal peptide" evidence="1">
    <location>
        <begin position="1"/>
        <end position="30"/>
    </location>
</feature>
<dbReference type="CDD" id="cd00146">
    <property type="entry name" value="PKD"/>
    <property type="match status" value="2"/>
</dbReference>
<dbReference type="InterPro" id="IPR045474">
    <property type="entry name" value="GEVED"/>
</dbReference>
<dbReference type="EMBL" id="JAJADR010000003">
    <property type="protein sequence ID" value="MCB2408951.1"/>
    <property type="molecule type" value="Genomic_DNA"/>
</dbReference>
<dbReference type="Pfam" id="PF18911">
    <property type="entry name" value="PKD_4"/>
    <property type="match status" value="2"/>
</dbReference>
<organism evidence="3 4">
    <name type="scientific">Hymenobacter lucidus</name>
    <dbReference type="NCBI Taxonomy" id="2880930"/>
    <lineage>
        <taxon>Bacteria</taxon>
        <taxon>Pseudomonadati</taxon>
        <taxon>Bacteroidota</taxon>
        <taxon>Cytophagia</taxon>
        <taxon>Cytophagales</taxon>
        <taxon>Hymenobacteraceae</taxon>
        <taxon>Hymenobacter</taxon>
    </lineage>
</organism>
<feature type="domain" description="PKD" evidence="2">
    <location>
        <begin position="420"/>
        <end position="503"/>
    </location>
</feature>
<gene>
    <name evidence="3" type="ORF">LGH74_13260</name>
</gene>
<accession>A0ABS8AVN8</accession>
<feature type="chain" id="PRO_5046938357" evidence="1">
    <location>
        <begin position="31"/>
        <end position="741"/>
    </location>
</feature>
<dbReference type="Proteomes" id="UP001165296">
    <property type="component" value="Unassembled WGS sequence"/>
</dbReference>
<evidence type="ECO:0000313" key="3">
    <source>
        <dbReference type="EMBL" id="MCB2408951.1"/>
    </source>
</evidence>
<dbReference type="SMART" id="SM00089">
    <property type="entry name" value="PKD"/>
    <property type="match status" value="2"/>
</dbReference>
<dbReference type="InterPro" id="IPR000601">
    <property type="entry name" value="PKD_dom"/>
</dbReference>
<dbReference type="PANTHER" id="PTHR36842">
    <property type="entry name" value="PROTEIN TOLB HOMOLOG"/>
    <property type="match status" value="1"/>
</dbReference>
<evidence type="ECO:0000259" key="2">
    <source>
        <dbReference type="PROSITE" id="PS50093"/>
    </source>
</evidence>
<protein>
    <submittedName>
        <fullName evidence="3">GEVED domain-containing protein</fullName>
    </submittedName>
</protein>
<dbReference type="Pfam" id="PF20009">
    <property type="entry name" value="GEVED"/>
    <property type="match status" value="3"/>
</dbReference>
<dbReference type="InterPro" id="IPR013783">
    <property type="entry name" value="Ig-like_fold"/>
</dbReference>
<evidence type="ECO:0000256" key="1">
    <source>
        <dbReference type="SAM" id="SignalP"/>
    </source>
</evidence>
<sequence>MMQILRTWRSAPAFWGSFLLAPLLSVPAFAQCPAATSACTPGGAPTSNYAFGMGILNVTLGSINNTTAGVSEGYRDYSCTGGAALTVGTDYAITVRTNANADENVRVWIDLNNDGTLNPTTELVFSSGAKRVHTGTVRLPAGTTLATRLRMRVAADYINAPIPTPCSTPQYSQTEDYAVTATASSTAPVAEFVADQTLTCSGCVQFTDQSQNSPTSWTWNFGDNTPTSNLQSPSHCYTTAGTYTVTLTATNAAGATTRTRTNYITYNSAVPVAASCTPNTAAFCCGYGITQFTLGTLSKNSVNGQAGYEDFTCASRVDLTEGNSYPVSVTTGPNSAQDTRIWLDLNNDGTFSSTELLFTALNRTNPTGTIAIPASAVKNQPLRLRVISDYVGAPAGPCAEPQLGQAEDYTVTVKPNISAPAANFSSNYVPTTCVNPVQFTDLSQNAPTSWLWNFGDNTTSPLQNPSHQYTTSGTYTVTLTASNAFGQSTISRASYLTVSVPCVTYCASSGLNNNVWLTSVTVTGPSTSFTNPSAADVGGYGNYIDKTIGLRQGQSYTLATVVNQNFQRTTSMWLDLNRNGVFDTNELLVNGTSNLNSSNTFTIPNTAGVVGFTRMRVLTRANTNQAQACLLNQINSETEDYSVRIDLITSTAEERQLPSLSVFPNPTPNGIVQLRLADAAATGIYSVAVHNVLGAKLLTTTLRLSPAADARLDLTTLPRGLYLLRLTDVSGQTAIRRVQRD</sequence>
<evidence type="ECO:0000313" key="4">
    <source>
        <dbReference type="Proteomes" id="UP001165296"/>
    </source>
</evidence>
<dbReference type="InterPro" id="IPR026444">
    <property type="entry name" value="Secre_tail"/>
</dbReference>
<dbReference type="RefSeq" id="WP_226176431.1">
    <property type="nucleotide sequence ID" value="NZ_JAJADR010000003.1"/>
</dbReference>
<dbReference type="PROSITE" id="PS50093">
    <property type="entry name" value="PKD"/>
    <property type="match status" value="2"/>
</dbReference>
<feature type="domain" description="PKD" evidence="2">
    <location>
        <begin position="187"/>
        <end position="265"/>
    </location>
</feature>
<dbReference type="InterPro" id="IPR022409">
    <property type="entry name" value="PKD/Chitinase_dom"/>
</dbReference>
<name>A0ABS8AVN8_9BACT</name>
<keyword evidence="4" id="KW-1185">Reference proteome</keyword>
<dbReference type="Gene3D" id="2.60.40.10">
    <property type="entry name" value="Immunoglobulins"/>
    <property type="match status" value="2"/>
</dbReference>
<proteinExistence type="predicted"/>
<comment type="caution">
    <text evidence="3">The sequence shown here is derived from an EMBL/GenBank/DDBJ whole genome shotgun (WGS) entry which is preliminary data.</text>
</comment>
<dbReference type="PANTHER" id="PTHR36842:SF1">
    <property type="entry name" value="PROTEIN TOLB"/>
    <property type="match status" value="1"/>
</dbReference>
<dbReference type="InterPro" id="IPR035986">
    <property type="entry name" value="PKD_dom_sf"/>
</dbReference>
<dbReference type="SUPFAM" id="SSF49299">
    <property type="entry name" value="PKD domain"/>
    <property type="match status" value="2"/>
</dbReference>
<keyword evidence="1" id="KW-0732">Signal</keyword>
<reference evidence="3" key="1">
    <citation type="submission" date="2021-10" db="EMBL/GenBank/DDBJ databases">
        <authorList>
            <person name="Dean J.D."/>
            <person name="Kim M.K."/>
            <person name="Newey C.N."/>
            <person name="Stoker T.S."/>
            <person name="Thompson D.W."/>
            <person name="Grose J.H."/>
        </authorList>
    </citation>
    <scope>NUCLEOTIDE SEQUENCE</scope>
    <source>
        <strain evidence="3">BT178</strain>
    </source>
</reference>
<dbReference type="Pfam" id="PF18962">
    <property type="entry name" value="Por_Secre_tail"/>
    <property type="match status" value="1"/>
</dbReference>
<dbReference type="NCBIfam" id="TIGR04183">
    <property type="entry name" value="Por_Secre_tail"/>
    <property type="match status" value="1"/>
</dbReference>